<sequence>MVQDTTNPRLRIQLERNKPRPPRQEENKKKQKKKSNNDNNNTHNQRRPWMHAPRSALAISLHLYDPHPFTSITITIATPSPSPSPIHPPSPASRGTTKRSPTLHSPTHTHTHHPSIHPSSGISIGASPPSHSGISHHHHARNPPSFSASPTTIASARTHTHTPTHPHVHTHSCRIPTSLSRSLAHDQQPTREPPSISPRAHSPSHRCAGHSSDLLNPLFFSGDAGAWPHFWFFPLSFLSLGARARVSMDEHCRRWGHLEGWHLEVAFRRTAYSI</sequence>
<protein>
    <submittedName>
        <fullName evidence="2">Uncharacterized protein</fullName>
    </submittedName>
</protein>
<feature type="region of interest" description="Disordered" evidence="1">
    <location>
        <begin position="1"/>
        <end position="50"/>
    </location>
</feature>
<comment type="caution">
    <text evidence="2">The sequence shown here is derived from an EMBL/GenBank/DDBJ whole genome shotgun (WGS) entry which is preliminary data.</text>
</comment>
<feature type="compositionally biased region" description="Low complexity" evidence="1">
    <location>
        <begin position="116"/>
        <end position="133"/>
    </location>
</feature>
<dbReference type="AlphaFoldDB" id="A0A9P7YGM0"/>
<organism evidence="2 3">
    <name type="scientific">Amylocarpus encephaloides</name>
    <dbReference type="NCBI Taxonomy" id="45428"/>
    <lineage>
        <taxon>Eukaryota</taxon>
        <taxon>Fungi</taxon>
        <taxon>Dikarya</taxon>
        <taxon>Ascomycota</taxon>
        <taxon>Pezizomycotina</taxon>
        <taxon>Leotiomycetes</taxon>
        <taxon>Helotiales</taxon>
        <taxon>Helotiales incertae sedis</taxon>
        <taxon>Amylocarpus</taxon>
    </lineage>
</organism>
<keyword evidence="3" id="KW-1185">Reference proteome</keyword>
<evidence type="ECO:0000313" key="2">
    <source>
        <dbReference type="EMBL" id="KAG9233051.1"/>
    </source>
</evidence>
<feature type="region of interest" description="Disordered" evidence="1">
    <location>
        <begin position="74"/>
        <end position="152"/>
    </location>
</feature>
<accession>A0A9P7YGM0</accession>
<dbReference type="EMBL" id="MU251518">
    <property type="protein sequence ID" value="KAG9233051.1"/>
    <property type="molecule type" value="Genomic_DNA"/>
</dbReference>
<proteinExistence type="predicted"/>
<evidence type="ECO:0000256" key="1">
    <source>
        <dbReference type="SAM" id="MobiDB-lite"/>
    </source>
</evidence>
<dbReference type="Proteomes" id="UP000824998">
    <property type="component" value="Unassembled WGS sequence"/>
</dbReference>
<name>A0A9P7YGM0_9HELO</name>
<feature type="compositionally biased region" description="Pro residues" evidence="1">
    <location>
        <begin position="80"/>
        <end position="91"/>
    </location>
</feature>
<feature type="compositionally biased region" description="Basic and acidic residues" evidence="1">
    <location>
        <begin position="12"/>
        <end position="28"/>
    </location>
</feature>
<reference evidence="2" key="1">
    <citation type="journal article" date="2021" name="IMA Fungus">
        <title>Genomic characterization of three marine fungi, including Emericellopsis atlantica sp. nov. with signatures of a generalist lifestyle and marine biomass degradation.</title>
        <authorList>
            <person name="Hagestad O.C."/>
            <person name="Hou L."/>
            <person name="Andersen J.H."/>
            <person name="Hansen E.H."/>
            <person name="Altermark B."/>
            <person name="Li C."/>
            <person name="Kuhnert E."/>
            <person name="Cox R.J."/>
            <person name="Crous P.W."/>
            <person name="Spatafora J.W."/>
            <person name="Lail K."/>
            <person name="Amirebrahimi M."/>
            <person name="Lipzen A."/>
            <person name="Pangilinan J."/>
            <person name="Andreopoulos W."/>
            <person name="Hayes R.D."/>
            <person name="Ng V."/>
            <person name="Grigoriev I.V."/>
            <person name="Jackson S.A."/>
            <person name="Sutton T.D.S."/>
            <person name="Dobson A.D.W."/>
            <person name="Rama T."/>
        </authorList>
    </citation>
    <scope>NUCLEOTIDE SEQUENCE</scope>
    <source>
        <strain evidence="2">TRa018bII</strain>
    </source>
</reference>
<evidence type="ECO:0000313" key="3">
    <source>
        <dbReference type="Proteomes" id="UP000824998"/>
    </source>
</evidence>
<feature type="region of interest" description="Disordered" evidence="1">
    <location>
        <begin position="181"/>
        <end position="208"/>
    </location>
</feature>
<gene>
    <name evidence="2" type="ORF">BJ875DRAFT_513160</name>
</gene>